<dbReference type="RefSeq" id="WP_166542150.1">
    <property type="nucleotide sequence ID" value="NZ_RHLK01000023.1"/>
</dbReference>
<dbReference type="PROSITE" id="PS51482">
    <property type="entry name" value="DEGV"/>
    <property type="match status" value="1"/>
</dbReference>
<proteinExistence type="predicted"/>
<dbReference type="Pfam" id="PF02645">
    <property type="entry name" value="DegV"/>
    <property type="match status" value="1"/>
</dbReference>
<keyword evidence="3" id="KW-1185">Reference proteome</keyword>
<dbReference type="Gene3D" id="3.30.1180.10">
    <property type="match status" value="1"/>
</dbReference>
<dbReference type="NCBIfam" id="TIGR00762">
    <property type="entry name" value="DegV"/>
    <property type="match status" value="1"/>
</dbReference>
<dbReference type="PANTHER" id="PTHR33434:SF2">
    <property type="entry name" value="FATTY ACID-BINDING PROTEIN TM_1468"/>
    <property type="match status" value="1"/>
</dbReference>
<dbReference type="PANTHER" id="PTHR33434">
    <property type="entry name" value="DEGV DOMAIN-CONTAINING PROTEIN DR_1986-RELATED"/>
    <property type="match status" value="1"/>
</dbReference>
<dbReference type="InterPro" id="IPR043168">
    <property type="entry name" value="DegV_C"/>
</dbReference>
<evidence type="ECO:0000313" key="2">
    <source>
        <dbReference type="EMBL" id="MVP02392.1"/>
    </source>
</evidence>
<dbReference type="SUPFAM" id="SSF82549">
    <property type="entry name" value="DAK1/DegV-like"/>
    <property type="match status" value="1"/>
</dbReference>
<sequence>MAPIKIFTDSTNDLNQKYLDENEIGVVPLYVIFGEDSYRDGVDITTEELYRKVEQTGKLPKTAAPSPADFDRAFRPFIEQGYDIVYIGLSSEMSSTYQNAKLAAELLEEDRITIIDSRNLATGIGILVCKAVEAVKQGQSPAEIEALIYSCIPRVSTEFIIDTLDYLHKGGRCSGVQAFFGSLLKIRPVVQVKEGKMILTSKVRGKREKALEQLINNTLDFKHAMDPDVLFVTHSMAREEAELVRKQLLEQTGVKRVEITETGCVVSSHCGPQTVGIVYIKS</sequence>
<reference evidence="2 3" key="1">
    <citation type="journal article" date="2019" name="Microorganisms">
        <title>Paenibacillus lutrae sp. nov., A Chitinolytic Species Isolated from A River Otter in Castril Natural Park, Granada, Spain.</title>
        <authorList>
            <person name="Rodriguez M."/>
            <person name="Reina J.C."/>
            <person name="Bejar V."/>
            <person name="Llamas I."/>
        </authorList>
    </citation>
    <scope>NUCLEOTIDE SEQUENCE [LARGE SCALE GENOMIC DNA]</scope>
    <source>
        <strain evidence="2 3">N10</strain>
    </source>
</reference>
<dbReference type="Gene3D" id="3.40.50.10170">
    <property type="match status" value="1"/>
</dbReference>
<dbReference type="AlphaFoldDB" id="A0A7X3K1R1"/>
<accession>A0A7X3K1R1</accession>
<dbReference type="EMBL" id="RHLK01000023">
    <property type="protein sequence ID" value="MVP02392.1"/>
    <property type="molecule type" value="Genomic_DNA"/>
</dbReference>
<evidence type="ECO:0000256" key="1">
    <source>
        <dbReference type="ARBA" id="ARBA00023121"/>
    </source>
</evidence>
<keyword evidence="1" id="KW-0446">Lipid-binding</keyword>
<protein>
    <submittedName>
        <fullName evidence="2">DegV family EDD domain-containing protein</fullName>
    </submittedName>
</protein>
<dbReference type="InterPro" id="IPR050270">
    <property type="entry name" value="DegV_domain_contain"/>
</dbReference>
<dbReference type="InterPro" id="IPR003797">
    <property type="entry name" value="DegV"/>
</dbReference>
<dbReference type="Proteomes" id="UP000490800">
    <property type="component" value="Unassembled WGS sequence"/>
</dbReference>
<dbReference type="GO" id="GO:0008289">
    <property type="term" value="F:lipid binding"/>
    <property type="evidence" value="ECO:0007669"/>
    <property type="project" value="UniProtKB-KW"/>
</dbReference>
<comment type="caution">
    <text evidence="2">The sequence shown here is derived from an EMBL/GenBank/DDBJ whole genome shotgun (WGS) entry which is preliminary data.</text>
</comment>
<evidence type="ECO:0000313" key="3">
    <source>
        <dbReference type="Proteomes" id="UP000490800"/>
    </source>
</evidence>
<organism evidence="2 3">
    <name type="scientific">Paenibacillus lutrae</name>
    <dbReference type="NCBI Taxonomy" id="2078573"/>
    <lineage>
        <taxon>Bacteria</taxon>
        <taxon>Bacillati</taxon>
        <taxon>Bacillota</taxon>
        <taxon>Bacilli</taxon>
        <taxon>Bacillales</taxon>
        <taxon>Paenibacillaceae</taxon>
        <taxon>Paenibacillus</taxon>
    </lineage>
</organism>
<gene>
    <name evidence="2" type="ORF">EDM21_23185</name>
</gene>
<name>A0A7X3K1R1_9BACL</name>